<dbReference type="NCBIfam" id="NF006427">
    <property type="entry name" value="PRK08676.1"/>
    <property type="match status" value="1"/>
</dbReference>
<feature type="transmembrane region" description="Helical" evidence="8">
    <location>
        <begin position="167"/>
        <end position="190"/>
    </location>
</feature>
<dbReference type="Pfam" id="PF00361">
    <property type="entry name" value="Proton_antipo_M"/>
    <property type="match status" value="1"/>
</dbReference>
<keyword evidence="3 7" id="KW-0812">Transmembrane</keyword>
<protein>
    <submittedName>
        <fullName evidence="10">Proton-conducting transporter membrane subunit</fullName>
    </submittedName>
</protein>
<evidence type="ECO:0000256" key="7">
    <source>
        <dbReference type="RuleBase" id="RU000320"/>
    </source>
</evidence>
<feature type="transmembrane region" description="Helical" evidence="8">
    <location>
        <begin position="210"/>
        <end position="228"/>
    </location>
</feature>
<feature type="transmembrane region" description="Helical" evidence="8">
    <location>
        <begin position="378"/>
        <end position="401"/>
    </location>
</feature>
<feature type="transmembrane region" description="Helical" evidence="8">
    <location>
        <begin position="6"/>
        <end position="23"/>
    </location>
</feature>
<dbReference type="PRINTS" id="PR01434">
    <property type="entry name" value="NADHDHGNASE5"/>
</dbReference>
<comment type="subcellular location">
    <subcellularLocation>
        <location evidence="1">Cell membrane</location>
        <topology evidence="1">Multi-pass membrane protein</topology>
    </subcellularLocation>
    <subcellularLocation>
        <location evidence="7">Membrane</location>
        <topology evidence="7">Multi-pass membrane protein</topology>
    </subcellularLocation>
</comment>
<dbReference type="RefSeq" id="WP_338736718.1">
    <property type="nucleotide sequence ID" value="NZ_CP146612.1"/>
</dbReference>
<feature type="transmembrane region" description="Helical" evidence="8">
    <location>
        <begin position="249"/>
        <end position="272"/>
    </location>
</feature>
<keyword evidence="5" id="KW-0560">Oxidoreductase</keyword>
<dbReference type="PANTHER" id="PTHR42682:SF5">
    <property type="entry name" value="HYDROGENASE-4 COMPONENT F"/>
    <property type="match status" value="1"/>
</dbReference>
<dbReference type="Proteomes" id="UP001375370">
    <property type="component" value="Chromosome"/>
</dbReference>
<keyword evidence="6 8" id="KW-0472">Membrane</keyword>
<evidence type="ECO:0000259" key="9">
    <source>
        <dbReference type="Pfam" id="PF00361"/>
    </source>
</evidence>
<keyword evidence="2" id="KW-1003">Cell membrane</keyword>
<feature type="domain" description="NADH:quinone oxidoreductase/Mrp antiporter transmembrane" evidence="9">
    <location>
        <begin position="131"/>
        <end position="426"/>
    </location>
</feature>
<reference evidence="10 11" key="1">
    <citation type="submission" date="2024-03" db="EMBL/GenBank/DDBJ databases">
        <title>A Dehalogenimonas Isolated from Estuarine Sediments Dihaloeliminates Chlorinated Alkanes.</title>
        <authorList>
            <person name="Yang Y."/>
            <person name="Wang H."/>
        </authorList>
    </citation>
    <scope>NUCLEOTIDE SEQUENCE [LARGE SCALE GENOMIC DNA]</scope>
    <source>
        <strain evidence="10 11">W</strain>
    </source>
</reference>
<dbReference type="PANTHER" id="PTHR42682">
    <property type="entry name" value="HYDROGENASE-4 COMPONENT F"/>
    <property type="match status" value="1"/>
</dbReference>
<proteinExistence type="predicted"/>
<dbReference type="InterPro" id="IPR052175">
    <property type="entry name" value="ComplexI-like_HydComp"/>
</dbReference>
<keyword evidence="11" id="KW-1185">Reference proteome</keyword>
<feature type="transmembrane region" description="Helical" evidence="8">
    <location>
        <begin position="35"/>
        <end position="56"/>
    </location>
</feature>
<feature type="transmembrane region" description="Helical" evidence="8">
    <location>
        <begin position="333"/>
        <end position="357"/>
    </location>
</feature>
<dbReference type="EMBL" id="CP146612">
    <property type="protein sequence ID" value="WWX24607.1"/>
    <property type="molecule type" value="Genomic_DNA"/>
</dbReference>
<evidence type="ECO:0000313" key="11">
    <source>
        <dbReference type="Proteomes" id="UP001375370"/>
    </source>
</evidence>
<evidence type="ECO:0000313" key="10">
    <source>
        <dbReference type="EMBL" id="WWX24607.1"/>
    </source>
</evidence>
<dbReference type="InterPro" id="IPR001750">
    <property type="entry name" value="ND/Mrp_TM"/>
</dbReference>
<feature type="transmembrane region" description="Helical" evidence="8">
    <location>
        <begin position="309"/>
        <end position="327"/>
    </location>
</feature>
<feature type="transmembrane region" description="Helical" evidence="8">
    <location>
        <begin position="136"/>
        <end position="155"/>
    </location>
</feature>
<feature type="transmembrane region" description="Helical" evidence="8">
    <location>
        <begin position="76"/>
        <end position="97"/>
    </location>
</feature>
<gene>
    <name evidence="10" type="ORF">V8247_04890</name>
</gene>
<feature type="transmembrane region" description="Helical" evidence="8">
    <location>
        <begin position="284"/>
        <end position="302"/>
    </location>
</feature>
<evidence type="ECO:0000256" key="2">
    <source>
        <dbReference type="ARBA" id="ARBA00022475"/>
    </source>
</evidence>
<feature type="transmembrane region" description="Helical" evidence="8">
    <location>
        <begin position="109"/>
        <end position="130"/>
    </location>
</feature>
<sequence length="491" mass="53336">MDSLIIFAFALPATIVAALSFYYGRHRASGDHRRLLNTLVIVEAVWYLGLSSWLLMADNPRFLMDNHYLFIDTLGGYEAVITSVLFLLAAVYARGYIASLLDSDEIESSLLGVFYAALALLPLVIIMGFLSNNLALLWIFIELSTLISVVLLVTLKARENITAALKYVFVTSTAMLFAFIGIILLFALSREVIVGGSLNWTELMATASTLSPRLFSFAFVFLFIGFAAKSGIVPFHTWLPAAYVRAPSVVAVMYGAVINLGLYAVIRIYAIGRAAGDEAFLQPILIGFGLVSILIGALAIIARTNTKKLIAFSGVEQAGLILLAFGLSTPVALFWALFHKFGNALVKTLLFFSAGIFHRQYRSNKYFAVKNPFGVQPLAAWGLIAGSAAAIGVPALPVFLAKFNILTVAASESVLLFVAVLVGFLLTAAGFGYYLIRAFSNETSDDGVRYRTPLAMKLPIIATLVALFTMGLYLPGWLETVLNNIVIDLGW</sequence>
<evidence type="ECO:0000256" key="6">
    <source>
        <dbReference type="ARBA" id="ARBA00023136"/>
    </source>
</evidence>
<organism evidence="10 11">
    <name type="scientific">Candidatus Dehalogenimonas loeffleri</name>
    <dbReference type="NCBI Taxonomy" id="3127115"/>
    <lineage>
        <taxon>Bacteria</taxon>
        <taxon>Bacillati</taxon>
        <taxon>Chloroflexota</taxon>
        <taxon>Dehalococcoidia</taxon>
        <taxon>Dehalococcoidales</taxon>
        <taxon>Dehalococcoidaceae</taxon>
        <taxon>Dehalogenimonas</taxon>
    </lineage>
</organism>
<evidence type="ECO:0000256" key="5">
    <source>
        <dbReference type="ARBA" id="ARBA00023002"/>
    </source>
</evidence>
<feature type="transmembrane region" description="Helical" evidence="8">
    <location>
        <begin position="456"/>
        <end position="474"/>
    </location>
</feature>
<evidence type="ECO:0000256" key="3">
    <source>
        <dbReference type="ARBA" id="ARBA00022692"/>
    </source>
</evidence>
<evidence type="ECO:0000256" key="8">
    <source>
        <dbReference type="SAM" id="Phobius"/>
    </source>
</evidence>
<name>A0ABZ2J154_9CHLR</name>
<evidence type="ECO:0000256" key="4">
    <source>
        <dbReference type="ARBA" id="ARBA00022989"/>
    </source>
</evidence>
<accession>A0ABZ2J154</accession>
<evidence type="ECO:0000256" key="1">
    <source>
        <dbReference type="ARBA" id="ARBA00004651"/>
    </source>
</evidence>
<keyword evidence="4 8" id="KW-1133">Transmembrane helix</keyword>
<feature type="transmembrane region" description="Helical" evidence="8">
    <location>
        <begin position="413"/>
        <end position="436"/>
    </location>
</feature>